<evidence type="ECO:0000313" key="3">
    <source>
        <dbReference type="Proteomes" id="UP000027143"/>
    </source>
</evidence>
<dbReference type="RefSeq" id="WP_245256579.1">
    <property type="nucleotide sequence ID" value="NZ_KL446932.1"/>
</dbReference>
<keyword evidence="1" id="KW-0472">Membrane</keyword>
<keyword evidence="1" id="KW-0812">Transmembrane</keyword>
<feature type="transmembrane region" description="Helical" evidence="1">
    <location>
        <begin position="46"/>
        <end position="64"/>
    </location>
</feature>
<keyword evidence="3" id="KW-1185">Reference proteome</keyword>
<organism evidence="2 3">
    <name type="scientific">Bartonella quintana JK 68</name>
    <dbReference type="NCBI Taxonomy" id="1134503"/>
    <lineage>
        <taxon>Bacteria</taxon>
        <taxon>Pseudomonadati</taxon>
        <taxon>Pseudomonadota</taxon>
        <taxon>Alphaproteobacteria</taxon>
        <taxon>Hyphomicrobiales</taxon>
        <taxon>Bartonellaceae</taxon>
        <taxon>Bartonella</taxon>
    </lineage>
</organism>
<comment type="caution">
    <text evidence="2">The sequence shown here is derived from an EMBL/GenBank/DDBJ whole genome shotgun (WGS) entry which is preliminary data.</text>
</comment>
<reference evidence="2 3" key="1">
    <citation type="submission" date="2012-04" db="EMBL/GenBank/DDBJ databases">
        <title>The Genome Sequence of Bartonella quintana JK 68.</title>
        <authorList>
            <consortium name="The Broad Institute Genome Sequencing Platform"/>
            <consortium name="The Broad Institute Genome Sequencing Center for Infectious Disease"/>
            <person name="Feldgarden M."/>
            <person name="Kirby J."/>
            <person name="Kosoy M."/>
            <person name="Birtles R."/>
            <person name="Probert W.S."/>
            <person name="Chiaraviglio L."/>
            <person name="Walker B."/>
            <person name="Young S.K."/>
            <person name="Zeng Q."/>
            <person name="Gargeya S."/>
            <person name="Fitzgerald M."/>
            <person name="Haas B."/>
            <person name="Abouelleil A."/>
            <person name="Alvarado L."/>
            <person name="Arachchi H.M."/>
            <person name="Berlin A.M."/>
            <person name="Chapman S.B."/>
            <person name="Goldberg J."/>
            <person name="Griggs A."/>
            <person name="Gujja S."/>
            <person name="Hansen M."/>
            <person name="Howarth C."/>
            <person name="Imamovic A."/>
            <person name="Larimer J."/>
            <person name="McCowen C."/>
            <person name="Montmayeur A."/>
            <person name="Murphy C."/>
            <person name="Neiman D."/>
            <person name="Pearson M."/>
            <person name="Priest M."/>
            <person name="Roberts A."/>
            <person name="Saif S."/>
            <person name="Shea T."/>
            <person name="Sisk P."/>
            <person name="Sykes S."/>
            <person name="Wortman J."/>
            <person name="Nusbaum C."/>
            <person name="Birren B."/>
        </authorList>
    </citation>
    <scope>NUCLEOTIDE SEQUENCE [LARGE SCALE GENOMIC DNA]</scope>
    <source>
        <strain evidence="2 3">JK 68</strain>
    </source>
</reference>
<gene>
    <name evidence="2" type="ORF">O7U_01034</name>
</gene>
<proteinExistence type="predicted"/>
<feature type="transmembrane region" description="Helical" evidence="1">
    <location>
        <begin position="70"/>
        <end position="91"/>
    </location>
</feature>
<evidence type="ECO:0000313" key="2">
    <source>
        <dbReference type="EMBL" id="KEC65384.1"/>
    </source>
</evidence>
<protein>
    <submittedName>
        <fullName evidence="2">Uncharacterized protein</fullName>
    </submittedName>
</protein>
<sequence>MNVAFFVRWSKSFFCALGRTGISAFKREGEQCNTFLAHMRFLGEDFVAILIIFSHVLFCFFAVFEHRMVGVMRMVMPIIIVWYVFLIVIVLKKCIVKMVFMKLSLFWIEIVDRGRKMAKGGAIFMHLARENIHANRKIYCARSF</sequence>
<dbReference type="EMBL" id="AHPD01000011">
    <property type="protein sequence ID" value="KEC65384.1"/>
    <property type="molecule type" value="Genomic_DNA"/>
</dbReference>
<accession>A0ABR4SPG4</accession>
<keyword evidence="1" id="KW-1133">Transmembrane helix</keyword>
<evidence type="ECO:0000256" key="1">
    <source>
        <dbReference type="SAM" id="Phobius"/>
    </source>
</evidence>
<dbReference type="Proteomes" id="UP000027143">
    <property type="component" value="Unassembled WGS sequence"/>
</dbReference>
<name>A0ABR4SPG4_BARQI</name>